<feature type="region of interest" description="Disordered" evidence="1">
    <location>
        <begin position="346"/>
        <end position="399"/>
    </location>
</feature>
<gene>
    <name evidence="2" type="ORF">BLNAU_9297</name>
</gene>
<accession>A0ABQ9XWA6</accession>
<dbReference type="Proteomes" id="UP001281761">
    <property type="component" value="Unassembled WGS sequence"/>
</dbReference>
<protein>
    <submittedName>
        <fullName evidence="2">Uncharacterized protein</fullName>
    </submittedName>
</protein>
<feature type="compositionally biased region" description="Basic and acidic residues" evidence="1">
    <location>
        <begin position="348"/>
        <end position="365"/>
    </location>
</feature>
<evidence type="ECO:0000313" key="2">
    <source>
        <dbReference type="EMBL" id="KAK2955761.1"/>
    </source>
</evidence>
<sequence length="399" mass="45001">MTISPSRTNKVTKVIVPPLFMQIDRVTIGTIEKASRCYLSLVELVKSGTSLDAAAQEHACLFLDRIRPGYNRLFSCETILSKLIPHPVGTCSGLADSLVILLTCNSRRIVTSAFSFLEGLFSYLSWKGRYEIIETGLFSLLPAEFYFREVRLSLPSGLCLIANMTLILSCAFTPYAKEISQTRLISMETIRNVVCEKLVRPIAPVLNNLYRNKHDLSDYDQRRCSTKLLRELIRISAFHEETTRVLSLSSFPLIFTDSLISMPSDTDTSALMNDLKSNIEDWQKGFSAEQQKENGMVVKLQEEGFSDVIEQTAKVIRIFQKKPNPHFTAVKLEPLSGCELIWRRKKKEGSGKKEKKSKSGKDSDRSGLVGVLSEEQHQIEEMKKEEAGKLQILQTPPPQ</sequence>
<evidence type="ECO:0000313" key="3">
    <source>
        <dbReference type="Proteomes" id="UP001281761"/>
    </source>
</evidence>
<proteinExistence type="predicted"/>
<keyword evidence="3" id="KW-1185">Reference proteome</keyword>
<evidence type="ECO:0000256" key="1">
    <source>
        <dbReference type="SAM" id="MobiDB-lite"/>
    </source>
</evidence>
<feature type="compositionally biased region" description="Basic and acidic residues" evidence="1">
    <location>
        <begin position="374"/>
        <end position="388"/>
    </location>
</feature>
<comment type="caution">
    <text evidence="2">The sequence shown here is derived from an EMBL/GenBank/DDBJ whole genome shotgun (WGS) entry which is preliminary data.</text>
</comment>
<name>A0ABQ9XWA6_9EUKA</name>
<reference evidence="2 3" key="1">
    <citation type="journal article" date="2022" name="bioRxiv">
        <title>Genomics of Preaxostyla Flagellates Illuminates Evolutionary Transitions and the Path Towards Mitochondrial Loss.</title>
        <authorList>
            <person name="Novak L.V.F."/>
            <person name="Treitli S.C."/>
            <person name="Pyrih J."/>
            <person name="Halakuc P."/>
            <person name="Pipaliya S.V."/>
            <person name="Vacek V."/>
            <person name="Brzon O."/>
            <person name="Soukal P."/>
            <person name="Eme L."/>
            <person name="Dacks J.B."/>
            <person name="Karnkowska A."/>
            <person name="Elias M."/>
            <person name="Hampl V."/>
        </authorList>
    </citation>
    <scope>NUCLEOTIDE SEQUENCE [LARGE SCALE GENOMIC DNA]</scope>
    <source>
        <strain evidence="2">NAU3</strain>
        <tissue evidence="2">Gut</tissue>
    </source>
</reference>
<organism evidence="2 3">
    <name type="scientific">Blattamonas nauphoetae</name>
    <dbReference type="NCBI Taxonomy" id="2049346"/>
    <lineage>
        <taxon>Eukaryota</taxon>
        <taxon>Metamonada</taxon>
        <taxon>Preaxostyla</taxon>
        <taxon>Oxymonadida</taxon>
        <taxon>Blattamonas</taxon>
    </lineage>
</organism>
<dbReference type="EMBL" id="JARBJD010000063">
    <property type="protein sequence ID" value="KAK2955761.1"/>
    <property type="molecule type" value="Genomic_DNA"/>
</dbReference>